<evidence type="ECO:0000256" key="2">
    <source>
        <dbReference type="ARBA" id="ARBA00023315"/>
    </source>
</evidence>
<dbReference type="GO" id="GO:0016747">
    <property type="term" value="F:acyltransferase activity, transferring groups other than amino-acyl groups"/>
    <property type="evidence" value="ECO:0007669"/>
    <property type="project" value="InterPro"/>
</dbReference>
<evidence type="ECO:0000259" key="3">
    <source>
        <dbReference type="PROSITE" id="PS51186"/>
    </source>
</evidence>
<sequence>MSAIRLSVRENVLSNPSRITERMYRDYLESLGRGWVAEIDGVVAGFCYADKTDTSIWALFIAPEHEGRGYAKALLALAVDWLFASGARQVRLSTGTGTRAERFYAMQGWTRELADDKDVFYLLARPAEPLRGVIRHRGAKQVSVGDFLEIGYAVQKH</sequence>
<dbReference type="PROSITE" id="PS51186">
    <property type="entry name" value="GNAT"/>
    <property type="match status" value="1"/>
</dbReference>
<dbReference type="Proteomes" id="UP000573499">
    <property type="component" value="Unassembled WGS sequence"/>
</dbReference>
<dbReference type="AlphaFoldDB" id="A0A7W2FES9"/>
<feature type="domain" description="N-acetyltransferase" evidence="3">
    <location>
        <begin position="1"/>
        <end position="128"/>
    </location>
</feature>
<dbReference type="Gene3D" id="3.40.630.30">
    <property type="match status" value="1"/>
</dbReference>
<keyword evidence="2" id="KW-0012">Acyltransferase</keyword>
<dbReference type="SUPFAM" id="SSF55729">
    <property type="entry name" value="Acyl-CoA N-acyltransferases (Nat)"/>
    <property type="match status" value="1"/>
</dbReference>
<organism evidence="4 5">
    <name type="scientific">Rugamonas apoptosis</name>
    <dbReference type="NCBI Taxonomy" id="2758570"/>
    <lineage>
        <taxon>Bacteria</taxon>
        <taxon>Pseudomonadati</taxon>
        <taxon>Pseudomonadota</taxon>
        <taxon>Betaproteobacteria</taxon>
        <taxon>Burkholderiales</taxon>
        <taxon>Oxalobacteraceae</taxon>
        <taxon>Telluria group</taxon>
        <taxon>Rugamonas</taxon>
    </lineage>
</organism>
<reference evidence="4 5" key="1">
    <citation type="submission" date="2020-07" db="EMBL/GenBank/DDBJ databases">
        <title>Novel species isolated from subtropical streams in China.</title>
        <authorList>
            <person name="Lu H."/>
        </authorList>
    </citation>
    <scope>NUCLEOTIDE SEQUENCE [LARGE SCALE GENOMIC DNA]</scope>
    <source>
        <strain evidence="4 5">LX47W</strain>
    </source>
</reference>
<comment type="caution">
    <text evidence="4">The sequence shown here is derived from an EMBL/GenBank/DDBJ whole genome shotgun (WGS) entry which is preliminary data.</text>
</comment>
<name>A0A7W2FES9_9BURK</name>
<gene>
    <name evidence="4" type="ORF">H3H39_25460</name>
</gene>
<protein>
    <submittedName>
        <fullName evidence="4">GNAT family N-acetyltransferase</fullName>
    </submittedName>
</protein>
<dbReference type="InterPro" id="IPR000182">
    <property type="entry name" value="GNAT_dom"/>
</dbReference>
<evidence type="ECO:0000313" key="5">
    <source>
        <dbReference type="Proteomes" id="UP000573499"/>
    </source>
</evidence>
<dbReference type="CDD" id="cd04301">
    <property type="entry name" value="NAT_SF"/>
    <property type="match status" value="1"/>
</dbReference>
<keyword evidence="1 4" id="KW-0808">Transferase</keyword>
<dbReference type="PANTHER" id="PTHR43877">
    <property type="entry name" value="AMINOALKYLPHOSPHONATE N-ACETYLTRANSFERASE-RELATED-RELATED"/>
    <property type="match status" value="1"/>
</dbReference>
<evidence type="ECO:0000313" key="4">
    <source>
        <dbReference type="EMBL" id="MBA5690395.1"/>
    </source>
</evidence>
<dbReference type="Pfam" id="PF00583">
    <property type="entry name" value="Acetyltransf_1"/>
    <property type="match status" value="1"/>
</dbReference>
<dbReference type="EMBL" id="JACEZU010000017">
    <property type="protein sequence ID" value="MBA5690395.1"/>
    <property type="molecule type" value="Genomic_DNA"/>
</dbReference>
<keyword evidence="5" id="KW-1185">Reference proteome</keyword>
<proteinExistence type="predicted"/>
<dbReference type="InterPro" id="IPR050832">
    <property type="entry name" value="Bact_Acetyltransf"/>
</dbReference>
<evidence type="ECO:0000256" key="1">
    <source>
        <dbReference type="ARBA" id="ARBA00022679"/>
    </source>
</evidence>
<accession>A0A7W2FES9</accession>
<dbReference type="PANTHER" id="PTHR43877:SF2">
    <property type="entry name" value="AMINOALKYLPHOSPHONATE N-ACETYLTRANSFERASE-RELATED"/>
    <property type="match status" value="1"/>
</dbReference>
<dbReference type="InterPro" id="IPR016181">
    <property type="entry name" value="Acyl_CoA_acyltransferase"/>
</dbReference>